<evidence type="ECO:0000313" key="1">
    <source>
        <dbReference type="EMBL" id="MCI79968.1"/>
    </source>
</evidence>
<proteinExistence type="predicted"/>
<dbReference type="AlphaFoldDB" id="A0A392UVC0"/>
<keyword evidence="2" id="KW-1185">Reference proteome</keyword>
<sequence length="42" mass="4565">ERKRPTSVSKPIIAGYSERKRPPLAARLAGQDCSVLESKVAV</sequence>
<comment type="caution">
    <text evidence="1">The sequence shown here is derived from an EMBL/GenBank/DDBJ whole genome shotgun (WGS) entry which is preliminary data.</text>
</comment>
<name>A0A392UVC0_9FABA</name>
<evidence type="ECO:0000313" key="2">
    <source>
        <dbReference type="Proteomes" id="UP000265520"/>
    </source>
</evidence>
<organism evidence="1 2">
    <name type="scientific">Trifolium medium</name>
    <dbReference type="NCBI Taxonomy" id="97028"/>
    <lineage>
        <taxon>Eukaryota</taxon>
        <taxon>Viridiplantae</taxon>
        <taxon>Streptophyta</taxon>
        <taxon>Embryophyta</taxon>
        <taxon>Tracheophyta</taxon>
        <taxon>Spermatophyta</taxon>
        <taxon>Magnoliopsida</taxon>
        <taxon>eudicotyledons</taxon>
        <taxon>Gunneridae</taxon>
        <taxon>Pentapetalae</taxon>
        <taxon>rosids</taxon>
        <taxon>fabids</taxon>
        <taxon>Fabales</taxon>
        <taxon>Fabaceae</taxon>
        <taxon>Papilionoideae</taxon>
        <taxon>50 kb inversion clade</taxon>
        <taxon>NPAAA clade</taxon>
        <taxon>Hologalegina</taxon>
        <taxon>IRL clade</taxon>
        <taxon>Trifolieae</taxon>
        <taxon>Trifolium</taxon>
    </lineage>
</organism>
<dbReference type="Proteomes" id="UP000265520">
    <property type="component" value="Unassembled WGS sequence"/>
</dbReference>
<dbReference type="EMBL" id="LXQA010985138">
    <property type="protein sequence ID" value="MCI79968.1"/>
    <property type="molecule type" value="Genomic_DNA"/>
</dbReference>
<accession>A0A392UVC0</accession>
<protein>
    <submittedName>
        <fullName evidence="1">Uncharacterized protein</fullName>
    </submittedName>
</protein>
<reference evidence="1 2" key="1">
    <citation type="journal article" date="2018" name="Front. Plant Sci.">
        <title>Red Clover (Trifolium pratense) and Zigzag Clover (T. medium) - A Picture of Genomic Similarities and Differences.</title>
        <authorList>
            <person name="Dluhosova J."/>
            <person name="Istvanek J."/>
            <person name="Nedelnik J."/>
            <person name="Repkova J."/>
        </authorList>
    </citation>
    <scope>NUCLEOTIDE SEQUENCE [LARGE SCALE GENOMIC DNA]</scope>
    <source>
        <strain evidence="2">cv. 10/8</strain>
        <tissue evidence="1">Leaf</tissue>
    </source>
</reference>
<feature type="non-terminal residue" evidence="1">
    <location>
        <position position="1"/>
    </location>
</feature>